<dbReference type="InParanoid" id="D8UD19"/>
<protein>
    <submittedName>
        <fullName evidence="3">Uncharacterized protein</fullName>
    </submittedName>
</protein>
<feature type="region of interest" description="Disordered" evidence="2">
    <location>
        <begin position="543"/>
        <end position="575"/>
    </location>
</feature>
<reference evidence="3 4" key="1">
    <citation type="journal article" date="2010" name="Science">
        <title>Genomic analysis of organismal complexity in the multicellular green alga Volvox carteri.</title>
        <authorList>
            <person name="Prochnik S.E."/>
            <person name="Umen J."/>
            <person name="Nedelcu A.M."/>
            <person name="Hallmann A."/>
            <person name="Miller S.M."/>
            <person name="Nishii I."/>
            <person name="Ferris P."/>
            <person name="Kuo A."/>
            <person name="Mitros T."/>
            <person name="Fritz-Laylin L.K."/>
            <person name="Hellsten U."/>
            <person name="Chapman J."/>
            <person name="Simakov O."/>
            <person name="Rensing S.A."/>
            <person name="Terry A."/>
            <person name="Pangilinan J."/>
            <person name="Kapitonov V."/>
            <person name="Jurka J."/>
            <person name="Salamov A."/>
            <person name="Shapiro H."/>
            <person name="Schmutz J."/>
            <person name="Grimwood J."/>
            <person name="Lindquist E."/>
            <person name="Lucas S."/>
            <person name="Grigoriev I.V."/>
            <person name="Schmitt R."/>
            <person name="Kirk D."/>
            <person name="Rokhsar D.S."/>
        </authorList>
    </citation>
    <scope>NUCLEOTIDE SEQUENCE [LARGE SCALE GENOMIC DNA]</scope>
    <source>
        <strain evidence="4">f. Nagariensis / Eve</strain>
    </source>
</reference>
<feature type="coiled-coil region" evidence="1">
    <location>
        <begin position="67"/>
        <end position="101"/>
    </location>
</feature>
<accession>D8UD19</accession>
<dbReference type="OrthoDB" id="536928at2759"/>
<gene>
    <name evidence="3" type="ORF">VOLCADRAFT_107293</name>
</gene>
<evidence type="ECO:0000256" key="1">
    <source>
        <dbReference type="SAM" id="Coils"/>
    </source>
</evidence>
<proteinExistence type="predicted"/>
<dbReference type="EMBL" id="GL378383">
    <property type="protein sequence ID" value="EFJ42319.1"/>
    <property type="molecule type" value="Genomic_DNA"/>
</dbReference>
<evidence type="ECO:0000256" key="2">
    <source>
        <dbReference type="SAM" id="MobiDB-lite"/>
    </source>
</evidence>
<dbReference type="GeneID" id="9619808"/>
<feature type="coiled-coil region" evidence="1">
    <location>
        <begin position="272"/>
        <end position="299"/>
    </location>
</feature>
<dbReference type="RefSeq" id="XP_002956552.1">
    <property type="nucleotide sequence ID" value="XM_002956506.1"/>
</dbReference>
<organism evidence="4">
    <name type="scientific">Volvox carteri f. nagariensis</name>
    <dbReference type="NCBI Taxonomy" id="3068"/>
    <lineage>
        <taxon>Eukaryota</taxon>
        <taxon>Viridiplantae</taxon>
        <taxon>Chlorophyta</taxon>
        <taxon>core chlorophytes</taxon>
        <taxon>Chlorophyceae</taxon>
        <taxon>CS clade</taxon>
        <taxon>Chlamydomonadales</taxon>
        <taxon>Volvocaceae</taxon>
        <taxon>Volvox</taxon>
    </lineage>
</organism>
<sequence>MHPTTTLLTQPRVMLCFSSTTSKAASRYSPACSRGTFRQFVSRPIKKPHVKEIICASYEGYGYSATTQRREAQLDVLRQELKALEDERDEAVRVAESCAKTCVRLTDMSKLLEDLALEKVKAGDEAGAKVVLQEKNLLREIIDKSNTKAQANFSLAGKLAGLIGDKHNELVGLLGGHPATAGGDEPTTSSASRPSGGGGYTSPYSSSSLSYGGYQMPWERSLAEAQQRVRQAEAEAQRMGRLAALSAEDSIAAARERLRAQDRSGRAAEDILQARERLRRSAESSIAEAQERLRAQDSQILEYCRRIVARYRRGEPPERVEWYVGSVRGGTDKARRCLVARSKSSRRRRRTRGCLSGDALLAAVEGEGRREGAEHEGPQLTERIALTHGCMLILLVQPRSAVRQSPLLTTRAYYQAPPPSPQQPSSHPRGGSGSQEIDRCAPGADNTVPYTCSCGPLKAAAVAVGVVAAPVLMARGSAAADIAAAAAAVMALLPQLPCLQQSAHDALIARPLLRLGATEEAIAGGEGGARAGGMVVVVVEGRKGTPPVPGPLYGTGNPRDRIPPLGPSRHSNHPQ</sequence>
<keyword evidence="4" id="KW-1185">Reference proteome</keyword>
<name>D8UD19_VOLCA</name>
<evidence type="ECO:0000313" key="3">
    <source>
        <dbReference type="EMBL" id="EFJ42319.1"/>
    </source>
</evidence>
<feature type="region of interest" description="Disordered" evidence="2">
    <location>
        <begin position="413"/>
        <end position="440"/>
    </location>
</feature>
<dbReference type="Proteomes" id="UP000001058">
    <property type="component" value="Unassembled WGS sequence"/>
</dbReference>
<feature type="region of interest" description="Disordered" evidence="2">
    <location>
        <begin position="174"/>
        <end position="206"/>
    </location>
</feature>
<evidence type="ECO:0000313" key="4">
    <source>
        <dbReference type="Proteomes" id="UP000001058"/>
    </source>
</evidence>
<dbReference type="AlphaFoldDB" id="D8UD19"/>
<dbReference type="KEGG" id="vcn:VOLCADRAFT_107293"/>
<keyword evidence="1" id="KW-0175">Coiled coil</keyword>